<feature type="domain" description="Adenosine deaminase" evidence="8">
    <location>
        <begin position="62"/>
        <end position="270"/>
    </location>
</feature>
<keyword evidence="4" id="KW-0378">Hydrolase</keyword>
<evidence type="ECO:0000256" key="1">
    <source>
        <dbReference type="ARBA" id="ARBA00001947"/>
    </source>
</evidence>
<evidence type="ECO:0000256" key="3">
    <source>
        <dbReference type="ARBA" id="ARBA00022723"/>
    </source>
</evidence>
<keyword evidence="5" id="KW-0862">Zinc</keyword>
<evidence type="ECO:0000256" key="7">
    <source>
        <dbReference type="ARBA" id="ARBA00048787"/>
    </source>
</evidence>
<name>K1QQ56_MAGGI</name>
<organism evidence="9">
    <name type="scientific">Magallana gigas</name>
    <name type="common">Pacific oyster</name>
    <name type="synonym">Crassostrea gigas</name>
    <dbReference type="NCBI Taxonomy" id="29159"/>
    <lineage>
        <taxon>Eukaryota</taxon>
        <taxon>Metazoa</taxon>
        <taxon>Spiralia</taxon>
        <taxon>Lophotrochozoa</taxon>
        <taxon>Mollusca</taxon>
        <taxon>Bivalvia</taxon>
        <taxon>Autobranchia</taxon>
        <taxon>Pteriomorphia</taxon>
        <taxon>Ostreida</taxon>
        <taxon>Ostreoidea</taxon>
        <taxon>Ostreidae</taxon>
        <taxon>Magallana</taxon>
    </lineage>
</organism>
<gene>
    <name evidence="9" type="ORF">CGI_10018537</name>
</gene>
<dbReference type="GO" id="GO:0046872">
    <property type="term" value="F:metal ion binding"/>
    <property type="evidence" value="ECO:0007669"/>
    <property type="project" value="UniProtKB-KW"/>
</dbReference>
<dbReference type="EMBL" id="JH816130">
    <property type="protein sequence ID" value="EKC39057.1"/>
    <property type="molecule type" value="Genomic_DNA"/>
</dbReference>
<evidence type="ECO:0000256" key="4">
    <source>
        <dbReference type="ARBA" id="ARBA00022801"/>
    </source>
</evidence>
<dbReference type="FunCoup" id="K1QQ56">
    <property type="interactions" value="1004"/>
</dbReference>
<dbReference type="GO" id="GO:0046103">
    <property type="term" value="P:inosine biosynthetic process"/>
    <property type="evidence" value="ECO:0007669"/>
    <property type="project" value="TreeGrafter"/>
</dbReference>
<comment type="catalytic activity">
    <reaction evidence="7">
        <text>N(6)-methyl-AMP + H2O + H(+) = IMP + methylamine</text>
        <dbReference type="Rhea" id="RHEA:16001"/>
        <dbReference type="ChEBI" id="CHEBI:15377"/>
        <dbReference type="ChEBI" id="CHEBI:15378"/>
        <dbReference type="ChEBI" id="CHEBI:58053"/>
        <dbReference type="ChEBI" id="CHEBI:59338"/>
        <dbReference type="ChEBI" id="CHEBI:144842"/>
    </reaction>
    <physiologicalReaction direction="left-to-right" evidence="7">
        <dbReference type="Rhea" id="RHEA:16002"/>
    </physiologicalReaction>
</comment>
<dbReference type="InParanoid" id="K1QQ56"/>
<evidence type="ECO:0000256" key="6">
    <source>
        <dbReference type="ARBA" id="ARBA00023080"/>
    </source>
</evidence>
<comment type="cofactor">
    <cofactor evidence="1">
        <name>Zn(2+)</name>
        <dbReference type="ChEBI" id="CHEBI:29105"/>
    </cofactor>
</comment>
<dbReference type="InterPro" id="IPR006330">
    <property type="entry name" value="Ado/ade_deaminase"/>
</dbReference>
<dbReference type="Pfam" id="PF00962">
    <property type="entry name" value="A_deaminase"/>
    <property type="match status" value="1"/>
</dbReference>
<proteinExistence type="inferred from homology"/>
<accession>K1QQ56</accession>
<reference evidence="9" key="1">
    <citation type="journal article" date="2012" name="Nature">
        <title>The oyster genome reveals stress adaptation and complexity of shell formation.</title>
        <authorList>
            <person name="Zhang G."/>
            <person name="Fang X."/>
            <person name="Guo X."/>
            <person name="Li L."/>
            <person name="Luo R."/>
            <person name="Xu F."/>
            <person name="Yang P."/>
            <person name="Zhang L."/>
            <person name="Wang X."/>
            <person name="Qi H."/>
            <person name="Xiong Z."/>
            <person name="Que H."/>
            <person name="Xie Y."/>
            <person name="Holland P.W."/>
            <person name="Paps J."/>
            <person name="Zhu Y."/>
            <person name="Wu F."/>
            <person name="Chen Y."/>
            <person name="Wang J."/>
            <person name="Peng C."/>
            <person name="Meng J."/>
            <person name="Yang L."/>
            <person name="Liu J."/>
            <person name="Wen B."/>
            <person name="Zhang N."/>
            <person name="Huang Z."/>
            <person name="Zhu Q."/>
            <person name="Feng Y."/>
            <person name="Mount A."/>
            <person name="Hedgecock D."/>
            <person name="Xu Z."/>
            <person name="Liu Y."/>
            <person name="Domazet-Loso T."/>
            <person name="Du Y."/>
            <person name="Sun X."/>
            <person name="Zhang S."/>
            <person name="Liu B."/>
            <person name="Cheng P."/>
            <person name="Jiang X."/>
            <person name="Li J."/>
            <person name="Fan D."/>
            <person name="Wang W."/>
            <person name="Fu W."/>
            <person name="Wang T."/>
            <person name="Wang B."/>
            <person name="Zhang J."/>
            <person name="Peng Z."/>
            <person name="Li Y."/>
            <person name="Li N."/>
            <person name="Wang J."/>
            <person name="Chen M."/>
            <person name="He Y."/>
            <person name="Tan F."/>
            <person name="Song X."/>
            <person name="Zheng Q."/>
            <person name="Huang R."/>
            <person name="Yang H."/>
            <person name="Du X."/>
            <person name="Chen L."/>
            <person name="Yang M."/>
            <person name="Gaffney P.M."/>
            <person name="Wang S."/>
            <person name="Luo L."/>
            <person name="She Z."/>
            <person name="Ming Y."/>
            <person name="Huang W."/>
            <person name="Zhang S."/>
            <person name="Huang B."/>
            <person name="Zhang Y."/>
            <person name="Qu T."/>
            <person name="Ni P."/>
            <person name="Miao G."/>
            <person name="Wang J."/>
            <person name="Wang Q."/>
            <person name="Steinberg C.E."/>
            <person name="Wang H."/>
            <person name="Li N."/>
            <person name="Qian L."/>
            <person name="Zhang G."/>
            <person name="Li Y."/>
            <person name="Yang H."/>
            <person name="Liu X."/>
            <person name="Wang J."/>
            <person name="Yin Y."/>
            <person name="Wang J."/>
        </authorList>
    </citation>
    <scope>NUCLEOTIDE SEQUENCE [LARGE SCALE GENOMIC DNA]</scope>
    <source>
        <strain evidence="9">05x7-T-G4-1.051#20</strain>
    </source>
</reference>
<dbReference type="SUPFAM" id="SSF51556">
    <property type="entry name" value="Metallo-dependent hydrolases"/>
    <property type="match status" value="1"/>
</dbReference>
<dbReference type="PANTHER" id="PTHR11409">
    <property type="entry name" value="ADENOSINE DEAMINASE"/>
    <property type="match status" value="1"/>
</dbReference>
<dbReference type="GO" id="GO:0004000">
    <property type="term" value="F:adenosine deaminase activity"/>
    <property type="evidence" value="ECO:0007669"/>
    <property type="project" value="TreeGrafter"/>
</dbReference>
<dbReference type="GO" id="GO:0006154">
    <property type="term" value="P:adenosine catabolic process"/>
    <property type="evidence" value="ECO:0007669"/>
    <property type="project" value="TreeGrafter"/>
</dbReference>
<dbReference type="InterPro" id="IPR032466">
    <property type="entry name" value="Metal_Hydrolase"/>
</dbReference>
<comment type="similarity">
    <text evidence="2">Belongs to the metallo-dependent hydrolases superfamily. Adenosine and AMP deaminases family.</text>
</comment>
<keyword evidence="3" id="KW-0479">Metal-binding</keyword>
<sequence>MKVKGARSNPCSSPQVFILEFHLPTTPGSAEYRVLALGRQIANVTINSTTSKVNKKPNSVKELHAHINGSVSESTIEKLVAKKQKLDHQFSFKKGSTATLKECFEKFRLIHQLTDNVDAVYQVTYDVIHEFCDDNVRYLELRSTPREVTETGMTKELYVDAVLRAIRDCEAENLDIEVKLLLAIDRRNGVQVGQDTVKLAQKFRESHPDLVVGIDLSGDPSVGDGRDFIPVFKEAKDFGLKLALHLCEVPALQETMDLLCLPPDRIGHGTCLHPGAGGTQEFVDTVLTHKTPLGTVKY</sequence>
<dbReference type="GO" id="GO:0009117">
    <property type="term" value="P:nucleotide metabolic process"/>
    <property type="evidence" value="ECO:0007669"/>
    <property type="project" value="UniProtKB-KW"/>
</dbReference>
<evidence type="ECO:0000259" key="8">
    <source>
        <dbReference type="Pfam" id="PF00962"/>
    </source>
</evidence>
<dbReference type="Gene3D" id="3.20.20.140">
    <property type="entry name" value="Metal-dependent hydrolases"/>
    <property type="match status" value="1"/>
</dbReference>
<evidence type="ECO:0000256" key="5">
    <source>
        <dbReference type="ARBA" id="ARBA00022833"/>
    </source>
</evidence>
<dbReference type="AlphaFoldDB" id="K1QQ56"/>
<dbReference type="InterPro" id="IPR001365">
    <property type="entry name" value="A_deaminase_dom"/>
</dbReference>
<protein>
    <submittedName>
        <fullName evidence="9">Adenosine deaminase-like protein</fullName>
    </submittedName>
</protein>
<dbReference type="HOGENOM" id="CLU_039228_6_0_1"/>
<evidence type="ECO:0000313" key="9">
    <source>
        <dbReference type="EMBL" id="EKC39057.1"/>
    </source>
</evidence>
<dbReference type="PANTHER" id="PTHR11409:SF42">
    <property type="entry name" value="ADENOSINE DEAMINASE-LIKE PROTEIN"/>
    <property type="match status" value="1"/>
</dbReference>
<keyword evidence="6" id="KW-0546">Nucleotide metabolism</keyword>
<evidence type="ECO:0000256" key="2">
    <source>
        <dbReference type="ARBA" id="ARBA00006676"/>
    </source>
</evidence>